<gene>
    <name evidence="1" type="ORF">AVDCRST_MAG40-853</name>
</gene>
<organism evidence="1">
    <name type="scientific">uncultured Gemmatimonadaceae bacterium</name>
    <dbReference type="NCBI Taxonomy" id="246130"/>
    <lineage>
        <taxon>Bacteria</taxon>
        <taxon>Pseudomonadati</taxon>
        <taxon>Gemmatimonadota</taxon>
        <taxon>Gemmatimonadia</taxon>
        <taxon>Gemmatimonadales</taxon>
        <taxon>Gemmatimonadaceae</taxon>
        <taxon>environmental samples</taxon>
    </lineage>
</organism>
<dbReference type="InterPro" id="IPR011990">
    <property type="entry name" value="TPR-like_helical_dom_sf"/>
</dbReference>
<evidence type="ECO:0008006" key="2">
    <source>
        <dbReference type="Google" id="ProtNLM"/>
    </source>
</evidence>
<dbReference type="EMBL" id="CADCTX010000250">
    <property type="protein sequence ID" value="CAA9308955.1"/>
    <property type="molecule type" value="Genomic_DNA"/>
</dbReference>
<sequence>GDLRTARLRFRRAEGSSPALVDALAVLARTRADTSAPLGAAYLALARGDSAAAAAGFAAAARSVEGATPLVLANAARLYASTRAVDRAIPLWTAIVADHASAPEAPEADLEWARALRRAGNTREAAARLEHLIITYPGSALVAQARRERESMINGSNGNR</sequence>
<feature type="non-terminal residue" evidence="1">
    <location>
        <position position="1"/>
    </location>
</feature>
<accession>A0A6J4KME2</accession>
<protein>
    <recommendedName>
        <fullName evidence="2">Tetratricopeptide repeat protein</fullName>
    </recommendedName>
</protein>
<dbReference type="AlphaFoldDB" id="A0A6J4KME2"/>
<name>A0A6J4KME2_9BACT</name>
<proteinExistence type="predicted"/>
<dbReference type="Gene3D" id="1.25.40.10">
    <property type="entry name" value="Tetratricopeptide repeat domain"/>
    <property type="match status" value="1"/>
</dbReference>
<reference evidence="1" key="1">
    <citation type="submission" date="2020-02" db="EMBL/GenBank/DDBJ databases">
        <authorList>
            <person name="Meier V. D."/>
        </authorList>
    </citation>
    <scope>NUCLEOTIDE SEQUENCE</scope>
    <source>
        <strain evidence="1">AVDCRST_MAG40</strain>
    </source>
</reference>
<evidence type="ECO:0000313" key="1">
    <source>
        <dbReference type="EMBL" id="CAA9308955.1"/>
    </source>
</evidence>